<accession>A0ABN9TZ12</accession>
<proteinExistence type="predicted"/>
<organism evidence="2 3">
    <name type="scientific">Prorocentrum cordatum</name>
    <dbReference type="NCBI Taxonomy" id="2364126"/>
    <lineage>
        <taxon>Eukaryota</taxon>
        <taxon>Sar</taxon>
        <taxon>Alveolata</taxon>
        <taxon>Dinophyceae</taxon>
        <taxon>Prorocentrales</taxon>
        <taxon>Prorocentraceae</taxon>
        <taxon>Prorocentrum</taxon>
    </lineage>
</organism>
<dbReference type="Proteomes" id="UP001189429">
    <property type="component" value="Unassembled WGS sequence"/>
</dbReference>
<evidence type="ECO:0000256" key="1">
    <source>
        <dbReference type="SAM" id="MobiDB-lite"/>
    </source>
</evidence>
<feature type="non-terminal residue" evidence="2">
    <location>
        <position position="1"/>
    </location>
</feature>
<reference evidence="2" key="1">
    <citation type="submission" date="2023-10" db="EMBL/GenBank/DDBJ databases">
        <authorList>
            <person name="Chen Y."/>
            <person name="Shah S."/>
            <person name="Dougan E. K."/>
            <person name="Thang M."/>
            <person name="Chan C."/>
        </authorList>
    </citation>
    <scope>NUCLEOTIDE SEQUENCE [LARGE SCALE GENOMIC DNA]</scope>
</reference>
<gene>
    <name evidence="2" type="ORF">PCOR1329_LOCUS43717</name>
</gene>
<feature type="region of interest" description="Disordered" evidence="1">
    <location>
        <begin position="315"/>
        <end position="342"/>
    </location>
</feature>
<evidence type="ECO:0000313" key="3">
    <source>
        <dbReference type="Proteomes" id="UP001189429"/>
    </source>
</evidence>
<keyword evidence="3" id="KW-1185">Reference proteome</keyword>
<feature type="compositionally biased region" description="Gly residues" evidence="1">
    <location>
        <begin position="322"/>
        <end position="337"/>
    </location>
</feature>
<evidence type="ECO:0000313" key="2">
    <source>
        <dbReference type="EMBL" id="CAK0851600.1"/>
    </source>
</evidence>
<sequence>AGSRGTHPANATQQGGGVVDVWYCDDGTIYLLPELAALYLQAYDSVTATQGGKRNFSKTVVTLYATEEQVLENAPRWDLERLKTLSPLQAPTAPGKSLGVALGGAQARVADFRTKASIAQKMHDKVRRIGGSGAELALSQACFGVAKVTHLLRACGDELVEEADALRSFDRLQKGTLDRLVPGCDAESRAQASLSLRVGGLGMRRARDVALPAVVASRAMAREKVQQLDAELAKAGLLRAGQLLAEHAAAARRAVGMLRAEPDGVEAAEVEGLVAEAAHAAAAAWARRMEGKGGEAAAPRAQWTAFAEDERVAPAGGAEEPLGGGAAAGGGPFGSGDDGVDALPERPGARGVSRLTATGVQRQLSILVGNSRLRRLVEGLEAAGRFSDMRRLQELRDPSVDHSWVRRLDFCEGPVLREDDYPLCLQLRLEP</sequence>
<protein>
    <submittedName>
        <fullName evidence="2">Uncharacterized protein</fullName>
    </submittedName>
</protein>
<comment type="caution">
    <text evidence="2">The sequence shown here is derived from an EMBL/GenBank/DDBJ whole genome shotgun (WGS) entry which is preliminary data.</text>
</comment>
<dbReference type="EMBL" id="CAUYUJ010015255">
    <property type="protein sequence ID" value="CAK0851600.1"/>
    <property type="molecule type" value="Genomic_DNA"/>
</dbReference>
<name>A0ABN9TZ12_9DINO</name>